<name>A0A0U0W2R3_MYCBE</name>
<feature type="compositionally biased region" description="Basic and acidic residues" evidence="1">
    <location>
        <begin position="17"/>
        <end position="26"/>
    </location>
</feature>
<dbReference type="GO" id="GO:0003677">
    <property type="term" value="F:DNA binding"/>
    <property type="evidence" value="ECO:0007669"/>
    <property type="project" value="InterPro"/>
</dbReference>
<protein>
    <submittedName>
        <fullName evidence="4">Recombinase</fullName>
    </submittedName>
</protein>
<dbReference type="PANTHER" id="PTHR30461:SF23">
    <property type="entry name" value="DNA RECOMBINASE-RELATED"/>
    <property type="match status" value="1"/>
</dbReference>
<evidence type="ECO:0000313" key="5">
    <source>
        <dbReference type="Proteomes" id="UP000198875"/>
    </source>
</evidence>
<dbReference type="Pfam" id="PF00239">
    <property type="entry name" value="Resolvase"/>
    <property type="match status" value="1"/>
</dbReference>
<dbReference type="PROSITE" id="PS51737">
    <property type="entry name" value="RECOMBINASE_DNA_BIND"/>
    <property type="match status" value="1"/>
</dbReference>
<dbReference type="Gene3D" id="3.90.1750.20">
    <property type="entry name" value="Putative Large Serine Recombinase, Chain B, Domain 2"/>
    <property type="match status" value="1"/>
</dbReference>
<dbReference type="RefSeq" id="WP_245836481.1">
    <property type="nucleotide sequence ID" value="NZ_CSTD01000001.1"/>
</dbReference>
<feature type="domain" description="Resolvase/invertase-type recombinase catalytic" evidence="2">
    <location>
        <begin position="10"/>
        <end position="175"/>
    </location>
</feature>
<proteinExistence type="predicted"/>
<dbReference type="EMBL" id="CSTD01000001">
    <property type="protein sequence ID" value="CPR04241.1"/>
    <property type="molecule type" value="Genomic_DNA"/>
</dbReference>
<dbReference type="InterPro" id="IPR011109">
    <property type="entry name" value="DNA_bind_recombinase_dom"/>
</dbReference>
<dbReference type="SUPFAM" id="SSF53041">
    <property type="entry name" value="Resolvase-like"/>
    <property type="match status" value="1"/>
</dbReference>
<evidence type="ECO:0000259" key="3">
    <source>
        <dbReference type="PROSITE" id="PS51737"/>
    </source>
</evidence>
<gene>
    <name evidence="4" type="ORF">BN971_00402</name>
</gene>
<evidence type="ECO:0000256" key="1">
    <source>
        <dbReference type="SAM" id="MobiDB-lite"/>
    </source>
</evidence>
<evidence type="ECO:0000313" key="4">
    <source>
        <dbReference type="EMBL" id="CPR04241.1"/>
    </source>
</evidence>
<dbReference type="InterPro" id="IPR050639">
    <property type="entry name" value="SSR_resolvase"/>
</dbReference>
<dbReference type="PROSITE" id="PS51736">
    <property type="entry name" value="RECOMBINASES_3"/>
    <property type="match status" value="1"/>
</dbReference>
<feature type="domain" description="Recombinase" evidence="3">
    <location>
        <begin position="181"/>
        <end position="300"/>
    </location>
</feature>
<reference evidence="4 5" key="1">
    <citation type="submission" date="2015-03" db="EMBL/GenBank/DDBJ databases">
        <authorList>
            <person name="Murphy D."/>
        </authorList>
    </citation>
    <scope>NUCLEOTIDE SEQUENCE [LARGE SCALE GENOMIC DNA]</scope>
    <source>
        <strain evidence="4 5">DSM 44277</strain>
    </source>
</reference>
<dbReference type="Pfam" id="PF07508">
    <property type="entry name" value="Recombinase"/>
    <property type="match status" value="1"/>
</dbReference>
<sequence>MTTTSTAGRRAAIYARISHDPAKLGEEPSDDAPPSPRNGGDGLGVTRQEQDCRELAAQLNLAVAQVYVDNDTSAYSGKRRPGFEDMLDGMKNHQFDVLPCWHTDRLYRSMKDLERLIDIADPHDVPIRTVQGGELDLSTSAGRMVARILGSVARQESEHMSERRIRANTQKAQSGRWQTANRAFGYTLHGVPLEPEASAVRKAALDVLGGKSIQGVAREWNAAGLKTTMAGKTHTDPHSKKQFVIEGKWSAPSVRRLLVNPRYAGLKTHRGRTFPGDWTPLIDADTHRGLVAYLSDPKRVKCTSFERKYMGSGLYLCGICGDGTTMKAAMPGSAKGRENNRKTRAYVCRAHSHLLRQGAALDDYVTAQILDILSAPKAQLRLENQGVDLDDLTVRRQTLVARKDGVRRAYNAGALDEAEYFADLADIAARIADVDTQLAAATRTSPAATLVAAGAQMWERWQAMTPTERAQAVDEIATVTILPIPKGQRVAVFDPAFVRIEPKR</sequence>
<dbReference type="InterPro" id="IPR038109">
    <property type="entry name" value="DNA_bind_recomb_sf"/>
</dbReference>
<dbReference type="AlphaFoldDB" id="A0A0U0W2R3"/>
<accession>A0A0U0W2R3</accession>
<dbReference type="SMART" id="SM00857">
    <property type="entry name" value="Resolvase"/>
    <property type="match status" value="1"/>
</dbReference>
<dbReference type="Gene3D" id="3.40.50.1390">
    <property type="entry name" value="Resolvase, N-terminal catalytic domain"/>
    <property type="match status" value="1"/>
</dbReference>
<dbReference type="InterPro" id="IPR036162">
    <property type="entry name" value="Resolvase-like_N_sf"/>
</dbReference>
<evidence type="ECO:0000259" key="2">
    <source>
        <dbReference type="PROSITE" id="PS51736"/>
    </source>
</evidence>
<dbReference type="GO" id="GO:0000150">
    <property type="term" value="F:DNA strand exchange activity"/>
    <property type="evidence" value="ECO:0007669"/>
    <property type="project" value="InterPro"/>
</dbReference>
<feature type="region of interest" description="Disordered" evidence="1">
    <location>
        <begin position="1"/>
        <end position="45"/>
    </location>
</feature>
<organism evidence="4 5">
    <name type="scientific">Mycobacterium bohemicum DSM 44277</name>
    <dbReference type="NCBI Taxonomy" id="1236609"/>
    <lineage>
        <taxon>Bacteria</taxon>
        <taxon>Bacillati</taxon>
        <taxon>Actinomycetota</taxon>
        <taxon>Actinomycetes</taxon>
        <taxon>Mycobacteriales</taxon>
        <taxon>Mycobacteriaceae</taxon>
        <taxon>Mycobacterium</taxon>
    </lineage>
</organism>
<dbReference type="CDD" id="cd00338">
    <property type="entry name" value="Ser_Recombinase"/>
    <property type="match status" value="1"/>
</dbReference>
<dbReference type="Proteomes" id="UP000198875">
    <property type="component" value="Unassembled WGS sequence"/>
</dbReference>
<dbReference type="InterPro" id="IPR006119">
    <property type="entry name" value="Resolv_N"/>
</dbReference>
<dbReference type="PANTHER" id="PTHR30461">
    <property type="entry name" value="DNA-INVERTASE FROM LAMBDOID PROPHAGE"/>
    <property type="match status" value="1"/>
</dbReference>